<dbReference type="InterPro" id="IPR017853">
    <property type="entry name" value="GH"/>
</dbReference>
<evidence type="ECO:0000256" key="1">
    <source>
        <dbReference type="SAM" id="MobiDB-lite"/>
    </source>
</evidence>
<keyword evidence="3" id="KW-1185">Reference proteome</keyword>
<accession>A0A9X2ETJ1</accession>
<feature type="non-terminal residue" evidence="2">
    <location>
        <position position="1"/>
    </location>
</feature>
<dbReference type="SUPFAM" id="SSF51445">
    <property type="entry name" value="(Trans)glycosidases"/>
    <property type="match status" value="1"/>
</dbReference>
<sequence>VDEQGNLLPLKSDPYARSMQHPPETASRVVYESSYTWADQQWLDERESLQKPDKPIAVYEVHAGSWRRKHEDGNR</sequence>
<dbReference type="Gene3D" id="3.20.20.80">
    <property type="entry name" value="Glycosidases"/>
    <property type="match status" value="1"/>
</dbReference>
<organism evidence="2 3">
    <name type="scientific">Microbulbifer okhotskensis</name>
    <dbReference type="NCBI Taxonomy" id="2926617"/>
    <lineage>
        <taxon>Bacteria</taxon>
        <taxon>Pseudomonadati</taxon>
        <taxon>Pseudomonadota</taxon>
        <taxon>Gammaproteobacteria</taxon>
        <taxon>Cellvibrionales</taxon>
        <taxon>Microbulbiferaceae</taxon>
        <taxon>Microbulbifer</taxon>
    </lineage>
</organism>
<dbReference type="Proteomes" id="UP001139028">
    <property type="component" value="Unassembled WGS sequence"/>
</dbReference>
<dbReference type="AlphaFoldDB" id="A0A9X2ETJ1"/>
<name>A0A9X2ETJ1_9GAMM</name>
<evidence type="ECO:0000313" key="2">
    <source>
        <dbReference type="EMBL" id="MCO1337235.1"/>
    </source>
</evidence>
<comment type="caution">
    <text evidence="2">The sequence shown here is derived from an EMBL/GenBank/DDBJ whole genome shotgun (WGS) entry which is preliminary data.</text>
</comment>
<evidence type="ECO:0000313" key="3">
    <source>
        <dbReference type="Proteomes" id="UP001139028"/>
    </source>
</evidence>
<reference evidence="2" key="1">
    <citation type="journal article" date="2022" name="Arch. Microbiol.">
        <title>Microbulbifer okhotskensis sp. nov., isolated from a deep bottom sediment of the Okhotsk Sea.</title>
        <authorList>
            <person name="Romanenko L."/>
            <person name="Kurilenko V."/>
            <person name="Otstavnykh N."/>
            <person name="Velansky P."/>
            <person name="Isaeva M."/>
            <person name="Mikhailov V."/>
        </authorList>
    </citation>
    <scope>NUCLEOTIDE SEQUENCE</scope>
    <source>
        <strain evidence="2">OS29</strain>
    </source>
</reference>
<proteinExistence type="predicted"/>
<protein>
    <submittedName>
        <fullName evidence="2">1,4-alpha-glucan branching enzyme</fullName>
    </submittedName>
</protein>
<feature type="region of interest" description="Disordered" evidence="1">
    <location>
        <begin position="1"/>
        <end position="24"/>
    </location>
</feature>
<dbReference type="EMBL" id="JALBWM010000543">
    <property type="protein sequence ID" value="MCO1337235.1"/>
    <property type="molecule type" value="Genomic_DNA"/>
</dbReference>
<feature type="non-terminal residue" evidence="2">
    <location>
        <position position="75"/>
    </location>
</feature>
<gene>
    <name evidence="2" type="ORF">MO867_23225</name>
</gene>